<proteinExistence type="predicted"/>
<dbReference type="AlphaFoldDB" id="A0A7V8VH13"/>
<comment type="caution">
    <text evidence="2">The sequence shown here is derived from an EMBL/GenBank/DDBJ whole genome shotgun (WGS) entry which is preliminary data.</text>
</comment>
<keyword evidence="1" id="KW-0472">Membrane</keyword>
<feature type="transmembrane region" description="Helical" evidence="1">
    <location>
        <begin position="6"/>
        <end position="24"/>
    </location>
</feature>
<keyword evidence="1" id="KW-0812">Transmembrane</keyword>
<reference evidence="2 3" key="1">
    <citation type="submission" date="2020-07" db="EMBL/GenBank/DDBJ databases">
        <title>Thermogemmata thermophila gen. nov., sp. nov., a novel moderate thermophilic planctomycete from a Kamchatka hot spring.</title>
        <authorList>
            <person name="Elcheninov A.G."/>
            <person name="Podosokorskaya O.A."/>
            <person name="Kovaleva O.L."/>
            <person name="Novikov A."/>
            <person name="Bonch-Osmolovskaya E.A."/>
            <person name="Toshchakov S.V."/>
            <person name="Kublanov I.V."/>
        </authorList>
    </citation>
    <scope>NUCLEOTIDE SEQUENCE [LARGE SCALE GENOMIC DNA]</scope>
    <source>
        <strain evidence="2 3">2918</strain>
    </source>
</reference>
<gene>
    <name evidence="2" type="ORF">H0921_17275</name>
</gene>
<feature type="transmembrane region" description="Helical" evidence="1">
    <location>
        <begin position="45"/>
        <end position="70"/>
    </location>
</feature>
<evidence type="ECO:0000313" key="2">
    <source>
        <dbReference type="EMBL" id="MBA2227914.1"/>
    </source>
</evidence>
<organism evidence="2 3">
    <name type="scientific">Thermogemmata fonticola</name>
    <dbReference type="NCBI Taxonomy" id="2755323"/>
    <lineage>
        <taxon>Bacteria</taxon>
        <taxon>Pseudomonadati</taxon>
        <taxon>Planctomycetota</taxon>
        <taxon>Planctomycetia</taxon>
        <taxon>Gemmatales</taxon>
        <taxon>Gemmataceae</taxon>
        <taxon>Thermogemmata</taxon>
    </lineage>
</organism>
<dbReference type="Pfam" id="PF11750">
    <property type="entry name" value="DUF3307"/>
    <property type="match status" value="1"/>
</dbReference>
<dbReference type="EMBL" id="JACEFB010000022">
    <property type="protein sequence ID" value="MBA2227914.1"/>
    <property type="molecule type" value="Genomic_DNA"/>
</dbReference>
<name>A0A7V8VH13_9BACT</name>
<evidence type="ECO:0000313" key="3">
    <source>
        <dbReference type="Proteomes" id="UP000542342"/>
    </source>
</evidence>
<sequence length="129" mass="13928">MDDPRPILLLLYLVAGHALVDFALQSEAMALGKCPHAQHPAARAVPWYYWLAAHALLHGTAVGLVCQWMGLTPAGTLALALAETLAHALIDLGKCRGWYGIHRDQALHLLCKLLWWCLALGAFPSSGGL</sequence>
<protein>
    <submittedName>
        <fullName evidence="2">DUF3307 domain-containing protein</fullName>
    </submittedName>
</protein>
<keyword evidence="3" id="KW-1185">Reference proteome</keyword>
<dbReference type="Proteomes" id="UP000542342">
    <property type="component" value="Unassembled WGS sequence"/>
</dbReference>
<evidence type="ECO:0000256" key="1">
    <source>
        <dbReference type="SAM" id="Phobius"/>
    </source>
</evidence>
<keyword evidence="1" id="KW-1133">Transmembrane helix</keyword>
<accession>A0A7V8VH13</accession>
<dbReference type="InterPro" id="IPR021737">
    <property type="entry name" value="Phage_phiKZ_Orf197"/>
</dbReference>
<dbReference type="RefSeq" id="WP_194539777.1">
    <property type="nucleotide sequence ID" value="NZ_JACEFB010000022.1"/>
</dbReference>